<accession>A0AAW0FQ71</accession>
<keyword evidence="3" id="KW-1185">Reference proteome</keyword>
<organism evidence="2 3">
    <name type="scientific">Cerrena zonata</name>
    <dbReference type="NCBI Taxonomy" id="2478898"/>
    <lineage>
        <taxon>Eukaryota</taxon>
        <taxon>Fungi</taxon>
        <taxon>Dikarya</taxon>
        <taxon>Basidiomycota</taxon>
        <taxon>Agaricomycotina</taxon>
        <taxon>Agaricomycetes</taxon>
        <taxon>Polyporales</taxon>
        <taxon>Cerrenaceae</taxon>
        <taxon>Cerrena</taxon>
    </lineage>
</organism>
<protein>
    <submittedName>
        <fullName evidence="2">Uncharacterized protein</fullName>
    </submittedName>
</protein>
<evidence type="ECO:0000313" key="2">
    <source>
        <dbReference type="EMBL" id="KAK7680364.1"/>
    </source>
</evidence>
<comment type="caution">
    <text evidence="2">The sequence shown here is derived from an EMBL/GenBank/DDBJ whole genome shotgun (WGS) entry which is preliminary data.</text>
</comment>
<evidence type="ECO:0000313" key="3">
    <source>
        <dbReference type="Proteomes" id="UP001385951"/>
    </source>
</evidence>
<reference evidence="2 3" key="1">
    <citation type="submission" date="2022-09" db="EMBL/GenBank/DDBJ databases">
        <authorList>
            <person name="Palmer J.M."/>
        </authorList>
    </citation>
    <scope>NUCLEOTIDE SEQUENCE [LARGE SCALE GENOMIC DNA]</scope>
    <source>
        <strain evidence="2 3">DSM 7382</strain>
    </source>
</reference>
<feature type="region of interest" description="Disordered" evidence="1">
    <location>
        <begin position="1"/>
        <end position="25"/>
    </location>
</feature>
<evidence type="ECO:0000256" key="1">
    <source>
        <dbReference type="SAM" id="MobiDB-lite"/>
    </source>
</evidence>
<dbReference type="EMBL" id="JASBNA010000050">
    <property type="protein sequence ID" value="KAK7680364.1"/>
    <property type="molecule type" value="Genomic_DNA"/>
</dbReference>
<name>A0AAW0FQ71_9APHY</name>
<dbReference type="Proteomes" id="UP001385951">
    <property type="component" value="Unassembled WGS sequence"/>
</dbReference>
<sequence>MTRHRRKYGSQLRLPPEAENDLASSHHSVTVVHTRFVKHVEYLSIVLRSKVTYEVEAEIILSIILTIIGTKRSTPLPRGNGKLFGQAPSILQAFQGAAA</sequence>
<proteinExistence type="predicted"/>
<gene>
    <name evidence="2" type="ORF">QCA50_016604</name>
</gene>
<dbReference type="AlphaFoldDB" id="A0AAW0FQ71"/>